<dbReference type="EMBL" id="JAGPXD010000006">
    <property type="protein sequence ID" value="KAH7349660.1"/>
    <property type="molecule type" value="Genomic_DNA"/>
</dbReference>
<keyword evidence="3" id="KW-1185">Reference proteome</keyword>
<reference evidence="2" key="1">
    <citation type="journal article" date="2021" name="Nat. Commun.">
        <title>Genetic determinants of endophytism in the Arabidopsis root mycobiome.</title>
        <authorList>
            <person name="Mesny F."/>
            <person name="Miyauchi S."/>
            <person name="Thiergart T."/>
            <person name="Pickel B."/>
            <person name="Atanasova L."/>
            <person name="Karlsson M."/>
            <person name="Huettel B."/>
            <person name="Barry K.W."/>
            <person name="Haridas S."/>
            <person name="Chen C."/>
            <person name="Bauer D."/>
            <person name="Andreopoulos W."/>
            <person name="Pangilinan J."/>
            <person name="LaButti K."/>
            <person name="Riley R."/>
            <person name="Lipzen A."/>
            <person name="Clum A."/>
            <person name="Drula E."/>
            <person name="Henrissat B."/>
            <person name="Kohler A."/>
            <person name="Grigoriev I.V."/>
            <person name="Martin F.M."/>
            <person name="Hacquard S."/>
        </authorList>
    </citation>
    <scope>NUCLEOTIDE SEQUENCE</scope>
    <source>
        <strain evidence="2">MPI-CAGE-AT-0016</strain>
    </source>
</reference>
<comment type="caution">
    <text evidence="2">The sequence shown here is derived from an EMBL/GenBank/DDBJ whole genome shotgun (WGS) entry which is preliminary data.</text>
</comment>
<feature type="signal peptide" evidence="1">
    <location>
        <begin position="1"/>
        <end position="21"/>
    </location>
</feature>
<dbReference type="Proteomes" id="UP000813385">
    <property type="component" value="Unassembled WGS sequence"/>
</dbReference>
<gene>
    <name evidence="2" type="ORF">B0T11DRAFT_332713</name>
</gene>
<sequence>MQIQSAVTFLVALAAATPALAQCRPPNVARDIKCITETINGQCDTERLTPQCPPGQRTNWQFLRNRCDTVGICEYQYNCCTRS</sequence>
<dbReference type="OrthoDB" id="4846913at2759"/>
<proteinExistence type="predicted"/>
<name>A0A8K0T3J3_9PEZI</name>
<evidence type="ECO:0000313" key="2">
    <source>
        <dbReference type="EMBL" id="KAH7349660.1"/>
    </source>
</evidence>
<dbReference type="AlphaFoldDB" id="A0A8K0T3J3"/>
<evidence type="ECO:0000313" key="3">
    <source>
        <dbReference type="Proteomes" id="UP000813385"/>
    </source>
</evidence>
<evidence type="ECO:0000256" key="1">
    <source>
        <dbReference type="SAM" id="SignalP"/>
    </source>
</evidence>
<protein>
    <submittedName>
        <fullName evidence="2">Uncharacterized protein</fullName>
    </submittedName>
</protein>
<feature type="chain" id="PRO_5035442406" evidence="1">
    <location>
        <begin position="22"/>
        <end position="83"/>
    </location>
</feature>
<organism evidence="2 3">
    <name type="scientific">Plectosphaerella cucumerina</name>
    <dbReference type="NCBI Taxonomy" id="40658"/>
    <lineage>
        <taxon>Eukaryota</taxon>
        <taxon>Fungi</taxon>
        <taxon>Dikarya</taxon>
        <taxon>Ascomycota</taxon>
        <taxon>Pezizomycotina</taxon>
        <taxon>Sordariomycetes</taxon>
        <taxon>Hypocreomycetidae</taxon>
        <taxon>Glomerellales</taxon>
        <taxon>Plectosphaerellaceae</taxon>
        <taxon>Plectosphaerella</taxon>
    </lineage>
</organism>
<keyword evidence="1" id="KW-0732">Signal</keyword>
<accession>A0A8K0T3J3</accession>